<protein>
    <submittedName>
        <fullName evidence="1">Uncharacterized protein</fullName>
    </submittedName>
</protein>
<evidence type="ECO:0000313" key="1">
    <source>
        <dbReference type="EMBL" id="ERJ68698.1"/>
    </source>
</evidence>
<comment type="caution">
    <text evidence="1">The sequence shown here is derived from an EMBL/GenBank/DDBJ whole genome shotgun (WGS) entry which is preliminary data.</text>
</comment>
<sequence>MRRNLEKKFDLRRVSDYKEHVFNISDKGLTLIKGCQLAFCQNIDCNLKEKMKEEKVHAPPH</sequence>
<gene>
    <name evidence="1" type="ORF">HMPREF1555_00239</name>
</gene>
<evidence type="ECO:0000313" key="2">
    <source>
        <dbReference type="Proteomes" id="UP000016630"/>
    </source>
</evidence>
<dbReference type="Proteomes" id="UP000016630">
    <property type="component" value="Unassembled WGS sequence"/>
</dbReference>
<dbReference type="EMBL" id="AWUW01000016">
    <property type="protein sequence ID" value="ERJ68698.1"/>
    <property type="molecule type" value="Genomic_DNA"/>
</dbReference>
<name>A0A0E2M7Y0_PORGN</name>
<accession>A0A0E2M7Y0</accession>
<dbReference type="HOGENOM" id="CLU_2918758_0_0_10"/>
<dbReference type="AlphaFoldDB" id="A0A0E2M7Y0"/>
<reference evidence="1 2" key="1">
    <citation type="submission" date="2013-06" db="EMBL/GenBank/DDBJ databases">
        <authorList>
            <person name="Weinstock G."/>
            <person name="Sodergren E."/>
            <person name="Lobos E.A."/>
            <person name="Fulton L."/>
            <person name="Fulton R."/>
            <person name="Courtney L."/>
            <person name="Fronick C."/>
            <person name="O'Laughlin M."/>
            <person name="Godfrey J."/>
            <person name="Wilson R.M."/>
            <person name="Miner T."/>
            <person name="Farmer C."/>
            <person name="Delehaunty K."/>
            <person name="Cordes M."/>
            <person name="Minx P."/>
            <person name="Tomlinson C."/>
            <person name="Chen J."/>
            <person name="Wollam A."/>
            <person name="Pepin K.H."/>
            <person name="Bhonagiri V."/>
            <person name="Zhang X."/>
            <person name="Warren W."/>
            <person name="Mitreva M."/>
            <person name="Mardis E.R."/>
            <person name="Wilson R.K."/>
        </authorList>
    </citation>
    <scope>NUCLEOTIDE SEQUENCE [LARGE SCALE GENOMIC DNA]</scope>
    <source>
        <strain evidence="1 2">F0570</strain>
    </source>
</reference>
<organism evidence="1 2">
    <name type="scientific">Porphyromonas gingivalis F0570</name>
    <dbReference type="NCBI Taxonomy" id="1227271"/>
    <lineage>
        <taxon>Bacteria</taxon>
        <taxon>Pseudomonadati</taxon>
        <taxon>Bacteroidota</taxon>
        <taxon>Bacteroidia</taxon>
        <taxon>Bacteroidales</taxon>
        <taxon>Porphyromonadaceae</taxon>
        <taxon>Porphyromonas</taxon>
    </lineage>
</organism>
<proteinExistence type="predicted"/>